<keyword evidence="3 4" id="KW-0862">Zinc</keyword>
<dbReference type="PROSITE" id="PS50103">
    <property type="entry name" value="ZF_C3H1"/>
    <property type="match status" value="1"/>
</dbReference>
<sequence length="197" mass="21402">MYRFKAEEKARRRDPRLFHYHGVPCPDFRKGTCKRGERCPYAHGVFECWMHPTMYRTQLCKEGVACRRAICFFAHTLEELREAEPAAAARCCCREALAQAKSALPATRAAPAALGWPLGALPGASPDSPVSHLISRSQSVSSTDSVMSRQASFSVEGLLGGVDLRAAPARLPTLLEPATLGTLTSSLFGPHHPGARA</sequence>
<dbReference type="SMART" id="SM00356">
    <property type="entry name" value="ZnF_C3H1"/>
    <property type="match status" value="2"/>
</dbReference>
<organism evidence="6 7">
    <name type="scientific">Prototheca wickerhamii</name>
    <dbReference type="NCBI Taxonomy" id="3111"/>
    <lineage>
        <taxon>Eukaryota</taxon>
        <taxon>Viridiplantae</taxon>
        <taxon>Chlorophyta</taxon>
        <taxon>core chlorophytes</taxon>
        <taxon>Trebouxiophyceae</taxon>
        <taxon>Chlorellales</taxon>
        <taxon>Chlorellaceae</taxon>
        <taxon>Prototheca</taxon>
    </lineage>
</organism>
<dbReference type="SUPFAM" id="SSF90229">
    <property type="entry name" value="CCCH zinc finger"/>
    <property type="match status" value="1"/>
</dbReference>
<dbReference type="PANTHER" id="PTHR14493:SF50">
    <property type="entry name" value="RING FINGER PROTEIN UNKEMPT"/>
    <property type="match status" value="1"/>
</dbReference>
<keyword evidence="1 4" id="KW-0479">Metal-binding</keyword>
<dbReference type="Gene3D" id="4.10.1000.10">
    <property type="entry name" value="Zinc finger, CCCH-type"/>
    <property type="match status" value="1"/>
</dbReference>
<accession>A0AAD9IGE0</accession>
<gene>
    <name evidence="6" type="ORF">QBZ16_004760</name>
</gene>
<comment type="caution">
    <text evidence="6">The sequence shown here is derived from an EMBL/GenBank/DDBJ whole genome shotgun (WGS) entry which is preliminary data.</text>
</comment>
<reference evidence="6" key="1">
    <citation type="submission" date="2021-01" db="EMBL/GenBank/DDBJ databases">
        <authorList>
            <person name="Eckstrom K.M.E."/>
        </authorList>
    </citation>
    <scope>NUCLEOTIDE SEQUENCE</scope>
    <source>
        <strain evidence="6">UVCC 0001</strain>
    </source>
</reference>
<dbReference type="InterPro" id="IPR000571">
    <property type="entry name" value="Znf_CCCH"/>
</dbReference>
<keyword evidence="7" id="KW-1185">Reference proteome</keyword>
<evidence type="ECO:0000313" key="6">
    <source>
        <dbReference type="EMBL" id="KAK2077126.1"/>
    </source>
</evidence>
<dbReference type="Proteomes" id="UP001255856">
    <property type="component" value="Unassembled WGS sequence"/>
</dbReference>
<keyword evidence="2 4" id="KW-0863">Zinc-finger</keyword>
<name>A0AAD9IGE0_PROWI</name>
<dbReference type="EMBL" id="JASFZW010000007">
    <property type="protein sequence ID" value="KAK2077126.1"/>
    <property type="molecule type" value="Genomic_DNA"/>
</dbReference>
<dbReference type="Pfam" id="PF00642">
    <property type="entry name" value="zf-CCCH"/>
    <property type="match status" value="1"/>
</dbReference>
<evidence type="ECO:0000256" key="2">
    <source>
        <dbReference type="ARBA" id="ARBA00022771"/>
    </source>
</evidence>
<evidence type="ECO:0000256" key="1">
    <source>
        <dbReference type="ARBA" id="ARBA00022723"/>
    </source>
</evidence>
<evidence type="ECO:0000313" key="7">
    <source>
        <dbReference type="Proteomes" id="UP001255856"/>
    </source>
</evidence>
<dbReference type="PANTHER" id="PTHR14493">
    <property type="entry name" value="UNKEMPT FAMILY MEMBER"/>
    <property type="match status" value="1"/>
</dbReference>
<dbReference type="InterPro" id="IPR045234">
    <property type="entry name" value="Unkempt-like"/>
</dbReference>
<feature type="zinc finger region" description="C3H1-type" evidence="4">
    <location>
        <begin position="20"/>
        <end position="46"/>
    </location>
</feature>
<proteinExistence type="predicted"/>
<evidence type="ECO:0000259" key="5">
    <source>
        <dbReference type="PROSITE" id="PS50103"/>
    </source>
</evidence>
<protein>
    <recommendedName>
        <fullName evidence="5">C3H1-type domain-containing protein</fullName>
    </recommendedName>
</protein>
<evidence type="ECO:0000256" key="4">
    <source>
        <dbReference type="PROSITE-ProRule" id="PRU00723"/>
    </source>
</evidence>
<dbReference type="GO" id="GO:0008270">
    <property type="term" value="F:zinc ion binding"/>
    <property type="evidence" value="ECO:0007669"/>
    <property type="project" value="UniProtKB-KW"/>
</dbReference>
<dbReference type="InterPro" id="IPR036855">
    <property type="entry name" value="Znf_CCCH_sf"/>
</dbReference>
<feature type="domain" description="C3H1-type" evidence="5">
    <location>
        <begin position="20"/>
        <end position="46"/>
    </location>
</feature>
<dbReference type="AlphaFoldDB" id="A0AAD9IGE0"/>
<evidence type="ECO:0000256" key="3">
    <source>
        <dbReference type="ARBA" id="ARBA00022833"/>
    </source>
</evidence>